<feature type="compositionally biased region" description="Basic and acidic residues" evidence="1">
    <location>
        <begin position="190"/>
        <end position="202"/>
    </location>
</feature>
<evidence type="ECO:0000313" key="5">
    <source>
        <dbReference type="EMBL" id="NYI06250.1"/>
    </source>
</evidence>
<keyword evidence="2" id="KW-0732">Signal</keyword>
<evidence type="ECO:0000256" key="2">
    <source>
        <dbReference type="SAM" id="SignalP"/>
    </source>
</evidence>
<name>A0A852ZYE7_9ACTN</name>
<dbReference type="GO" id="GO:0008233">
    <property type="term" value="F:peptidase activity"/>
    <property type="evidence" value="ECO:0007669"/>
    <property type="project" value="InterPro"/>
</dbReference>
<evidence type="ECO:0000259" key="4">
    <source>
        <dbReference type="Pfam" id="PF20774"/>
    </source>
</evidence>
<dbReference type="Proteomes" id="UP000567795">
    <property type="component" value="Unassembled WGS sequence"/>
</dbReference>
<gene>
    <name evidence="5" type="ORF">FHU37_003193</name>
</gene>
<feature type="domain" description="Peptidase M6-like" evidence="3">
    <location>
        <begin position="143"/>
        <end position="462"/>
    </location>
</feature>
<evidence type="ECO:0000313" key="6">
    <source>
        <dbReference type="Proteomes" id="UP000567795"/>
    </source>
</evidence>
<dbReference type="EC" id="3.4.24.-" evidence="5"/>
<dbReference type="NCBIfam" id="TIGR03296">
    <property type="entry name" value="M6dom_TIGR03296"/>
    <property type="match status" value="1"/>
</dbReference>
<organism evidence="5 6">
    <name type="scientific">Allostreptomyces psammosilenae</name>
    <dbReference type="NCBI Taxonomy" id="1892865"/>
    <lineage>
        <taxon>Bacteria</taxon>
        <taxon>Bacillati</taxon>
        <taxon>Actinomycetota</taxon>
        <taxon>Actinomycetes</taxon>
        <taxon>Kitasatosporales</taxon>
        <taxon>Streptomycetaceae</taxon>
        <taxon>Allostreptomyces</taxon>
    </lineage>
</organism>
<dbReference type="GO" id="GO:0006508">
    <property type="term" value="P:proteolysis"/>
    <property type="evidence" value="ECO:0007669"/>
    <property type="project" value="InterPro"/>
</dbReference>
<keyword evidence="5" id="KW-0378">Hydrolase</keyword>
<evidence type="ECO:0000259" key="3">
    <source>
        <dbReference type="Pfam" id="PF05547"/>
    </source>
</evidence>
<dbReference type="InterPro" id="IPR048665">
    <property type="entry name" value="InhA-like_VEG"/>
</dbReference>
<accession>A0A852ZYE7</accession>
<feature type="region of interest" description="Disordered" evidence="1">
    <location>
        <begin position="168"/>
        <end position="202"/>
    </location>
</feature>
<feature type="compositionally biased region" description="Basic and acidic residues" evidence="1">
    <location>
        <begin position="73"/>
        <end position="94"/>
    </location>
</feature>
<proteinExistence type="predicted"/>
<dbReference type="Pfam" id="PF20774">
    <property type="entry name" value="InhA-like_VEG"/>
    <property type="match status" value="1"/>
</dbReference>
<dbReference type="PANTHER" id="PTHR41775">
    <property type="entry name" value="SECRETED PROTEIN-RELATED"/>
    <property type="match status" value="1"/>
</dbReference>
<dbReference type="PANTHER" id="PTHR41775:SF1">
    <property type="entry name" value="PEPTIDASE M6-LIKE DOMAIN-CONTAINING PROTEIN"/>
    <property type="match status" value="1"/>
</dbReference>
<dbReference type="InterPro" id="IPR008757">
    <property type="entry name" value="Peptidase_M6-like_domain"/>
</dbReference>
<feature type="signal peptide" evidence="2">
    <location>
        <begin position="1"/>
        <end position="41"/>
    </location>
</feature>
<evidence type="ECO:0000256" key="1">
    <source>
        <dbReference type="SAM" id="MobiDB-lite"/>
    </source>
</evidence>
<feature type="domain" description="Immune inhibitor A-like metallopeptidase VEG" evidence="4">
    <location>
        <begin position="674"/>
        <end position="840"/>
    </location>
</feature>
<protein>
    <submittedName>
        <fullName evidence="5">Immune inhibitor A</fullName>
        <ecNumber evidence="5">3.4.24.-</ecNumber>
    </submittedName>
</protein>
<feature type="chain" id="PRO_5032926099" evidence="2">
    <location>
        <begin position="42"/>
        <end position="859"/>
    </location>
</feature>
<comment type="caution">
    <text evidence="5">The sequence shown here is derived from an EMBL/GenBank/DDBJ whole genome shotgun (WGS) entry which is preliminary data.</text>
</comment>
<dbReference type="RefSeq" id="WP_179814870.1">
    <property type="nucleotide sequence ID" value="NZ_JACBZD010000001.1"/>
</dbReference>
<dbReference type="EMBL" id="JACBZD010000001">
    <property type="protein sequence ID" value="NYI06250.1"/>
    <property type="molecule type" value="Genomic_DNA"/>
</dbReference>
<keyword evidence="6" id="KW-1185">Reference proteome</keyword>
<dbReference type="SUPFAM" id="SSF55486">
    <property type="entry name" value="Metalloproteases ('zincins'), catalytic domain"/>
    <property type="match status" value="1"/>
</dbReference>
<dbReference type="Pfam" id="PF05547">
    <property type="entry name" value="Peptidase_M6"/>
    <property type="match status" value="1"/>
</dbReference>
<reference evidence="5 6" key="1">
    <citation type="submission" date="2020-07" db="EMBL/GenBank/DDBJ databases">
        <title>Sequencing the genomes of 1000 actinobacteria strains.</title>
        <authorList>
            <person name="Klenk H.-P."/>
        </authorList>
    </citation>
    <scope>NUCLEOTIDE SEQUENCE [LARGE SCALE GENOMIC DNA]</scope>
    <source>
        <strain evidence="5 6">DSM 42178</strain>
    </source>
</reference>
<sequence>MISDRSFRRRRRGGPARAAAATTTALVAAALLLAALPSALAGDAGPGSGAGSGAVSGAGPGSGPGAAGPTGAADRKVSAVDQVDHSVPEPDGAHPHRRHDLPGPLSAQQAAYRKEALRRLLAGEATLERHGTSRSVSLGDGKFVEMAHERTDRIFAVLVEFGDRVDDETMWDPDGTGPEEPVPRYGGEPGPRHNEIPEPDRSVDNTTVWQADYDRRHYEDLYFSRAPGAQSVANYYDRQSSGRYTVSGHVTDWVRVEWNGSRYGTNRCDEADCTEPWDLVRDAVNQWAADRLAAGTTPEELRAELAGFDVWDRYDHDQDGDFGESDGYIDHLQIVHAGVGEETGGGAQGEDALWSHRWYAFGTDSGRTGPPGNLLGGTEIGDTGIWVGDYTLQPENGGLGVFAHEFGHDLGLPDLYDTSHEGENSTGFWSLMSAGSYLGDGTDDIGTAPGDLGAWEKFQLGWLDYATARAATESTHTLGPAAGPTPWHNDHPRALLVTLPTRSLTTHIADPPEGERMWWSGKGDDLSNTLTWEVDLTGIAPEDEPALTMAGWWDIEAGYDYLYPEASTDGGRTWEPLDGTVDGEPIGRDAGDHPALDGESDGWRDLVLPLDDQAGRPTLLRLRYQTDSGLSLMGFAADDVTLGTADGRVLLHDGAEDERAAQADGFRSVPGAFTEEYERYYIVENRQLVGYDQTLDVGPYHFGFRPDIQNLAEHFPYQPGVLVWLWDTSQDDNNTGVHPGEGLVLPVDAHPEPEYWVREEGGEPVVEEDALVRNRVQTRDATFGSRPTAEFTLHDGGVATFFGAREGVTVFDDHSGRYWYEENPAGSVRVPDTGTRIVVETEHPGGAYVVVRVEPSTDG</sequence>
<feature type="region of interest" description="Disordered" evidence="1">
    <location>
        <begin position="43"/>
        <end position="103"/>
    </location>
</feature>
<dbReference type="AlphaFoldDB" id="A0A852ZYE7"/>
<dbReference type="Pfam" id="PF20773">
    <property type="entry name" value="InhA-like_MAM"/>
    <property type="match status" value="1"/>
</dbReference>
<feature type="compositionally biased region" description="Gly residues" evidence="1">
    <location>
        <begin position="44"/>
        <end position="68"/>
    </location>
</feature>